<keyword evidence="3" id="KW-1185">Reference proteome</keyword>
<keyword evidence="2" id="KW-0436">Ligase</keyword>
<dbReference type="KEGG" id="pbf:CFX0092_A1397"/>
<dbReference type="InterPro" id="IPR023631">
    <property type="entry name" value="Amidase_dom"/>
</dbReference>
<dbReference type="InterPro" id="IPR000120">
    <property type="entry name" value="Amidase"/>
</dbReference>
<name>A0A160T3Q4_9CHLR</name>
<accession>A0A160T3Q4</accession>
<proteinExistence type="predicted"/>
<evidence type="ECO:0000313" key="3">
    <source>
        <dbReference type="Proteomes" id="UP000215027"/>
    </source>
</evidence>
<organism evidence="2 3">
    <name type="scientific">Candidatus Promineifilum breve</name>
    <dbReference type="NCBI Taxonomy" id="1806508"/>
    <lineage>
        <taxon>Bacteria</taxon>
        <taxon>Bacillati</taxon>
        <taxon>Chloroflexota</taxon>
        <taxon>Ardenticatenia</taxon>
        <taxon>Candidatus Promineifilales</taxon>
        <taxon>Candidatus Promineifilaceae</taxon>
        <taxon>Candidatus Promineifilum</taxon>
    </lineage>
</organism>
<protein>
    <submittedName>
        <fullName evidence="2">GatA1</fullName>
        <ecNumber evidence="2">6.3.5.-</ecNumber>
    </submittedName>
</protein>
<sequence length="563" mass="59745">MTNTYNLTSLNLPKINGRPLRLFAGALDNGLLRGALLGQLLKQGGITTLREKQFTDAPTFYPLALDEAAELRHSPPADWAAVQEQVAARPAGAPFATIADYARAYRDGRATPEAVAEAVLAAIADSDDDPRPLRAFRATNRDDLMTQARQSAERHRAGRPLSLLDGVPVAVKDEVDQLPYGTTVGTRFMGQTPAAEDATVVARLRAAGALLIGKTNMHEIGINPDGFNEHYGIIRNPYHLDCHAGGSSNGSAAAVAAGICPVAIGADGGGSIRIPAALTGMVGLKSTFGRVSELGAAPLTWSMGHLGPIGATVGDVALVYACIAGPDARDPNSLHQPPVTLDGWNEPDLRGLRLGIYRPWFAHAAPEIVAACEEAVANLQAMGATVHDVAIPELDEIRVAQVVTILAEMVSNMELHAEHWAELSPSTRVNLTLGRAMSAADYLQAQRVRTRALGHFGRAFERVDAILTPATAVTAPTVPDGCEHDGWSDLSSVTELMRFAMPANLTGHPAIAFPVGYDARGLPIGMQAMARPWAEPVLLRLALAAEQTTPRRRPATYYDILGG</sequence>
<gene>
    <name evidence="2" type="primary">gatA</name>
    <name evidence="2" type="ORF">CFX0092_A1397</name>
</gene>
<evidence type="ECO:0000259" key="1">
    <source>
        <dbReference type="Pfam" id="PF01425"/>
    </source>
</evidence>
<dbReference type="PANTHER" id="PTHR11895">
    <property type="entry name" value="TRANSAMIDASE"/>
    <property type="match status" value="1"/>
</dbReference>
<dbReference type="PANTHER" id="PTHR11895:SF67">
    <property type="entry name" value="AMIDASE DOMAIN-CONTAINING PROTEIN"/>
    <property type="match status" value="1"/>
</dbReference>
<dbReference type="EC" id="6.3.5.-" evidence="2"/>
<feature type="domain" description="Amidase" evidence="1">
    <location>
        <begin position="132"/>
        <end position="539"/>
    </location>
</feature>
<dbReference type="Pfam" id="PF01425">
    <property type="entry name" value="Amidase"/>
    <property type="match status" value="1"/>
</dbReference>
<dbReference type="RefSeq" id="WP_095042793.1">
    <property type="nucleotide sequence ID" value="NZ_LN890655.1"/>
</dbReference>
<dbReference type="InterPro" id="IPR036928">
    <property type="entry name" value="AS_sf"/>
</dbReference>
<dbReference type="OrthoDB" id="9811471at2"/>
<dbReference type="AlphaFoldDB" id="A0A160T3Q4"/>
<dbReference type="SUPFAM" id="SSF75304">
    <property type="entry name" value="Amidase signature (AS) enzymes"/>
    <property type="match status" value="1"/>
</dbReference>
<dbReference type="Gene3D" id="3.90.1300.10">
    <property type="entry name" value="Amidase signature (AS) domain"/>
    <property type="match status" value="1"/>
</dbReference>
<dbReference type="EMBL" id="LN890655">
    <property type="protein sequence ID" value="CUS03275.2"/>
    <property type="molecule type" value="Genomic_DNA"/>
</dbReference>
<evidence type="ECO:0000313" key="2">
    <source>
        <dbReference type="EMBL" id="CUS03275.2"/>
    </source>
</evidence>
<reference evidence="2" key="1">
    <citation type="submission" date="2016-01" db="EMBL/GenBank/DDBJ databases">
        <authorList>
            <person name="Mcilroy J.S."/>
            <person name="Karst M S."/>
            <person name="Albertsen M."/>
        </authorList>
    </citation>
    <scope>NUCLEOTIDE SEQUENCE</scope>
    <source>
        <strain evidence="2">Cfx-K</strain>
    </source>
</reference>
<dbReference type="GO" id="GO:0016874">
    <property type="term" value="F:ligase activity"/>
    <property type="evidence" value="ECO:0007669"/>
    <property type="project" value="UniProtKB-KW"/>
</dbReference>
<dbReference type="Proteomes" id="UP000215027">
    <property type="component" value="Chromosome I"/>
</dbReference>